<reference evidence="8" key="1">
    <citation type="journal article" date="2019" name="Int. J. Syst. Evol. Microbiol.">
        <title>The Global Catalogue of Microorganisms (GCM) 10K type strain sequencing project: providing services to taxonomists for standard genome sequencing and annotation.</title>
        <authorList>
            <consortium name="The Broad Institute Genomics Platform"/>
            <consortium name="The Broad Institute Genome Sequencing Center for Infectious Disease"/>
            <person name="Wu L."/>
            <person name="Ma J."/>
        </authorList>
    </citation>
    <scope>NUCLEOTIDE SEQUENCE [LARGE SCALE GENOMIC DNA]</scope>
    <source>
        <strain evidence="8">VKM B-3159</strain>
    </source>
</reference>
<comment type="subcellular location">
    <subcellularLocation>
        <location evidence="1">Membrane</location>
    </subcellularLocation>
</comment>
<gene>
    <name evidence="7" type="ORF">Q9291_06825</name>
</gene>
<dbReference type="EMBL" id="JAVCAP010000014">
    <property type="protein sequence ID" value="MDP8567558.1"/>
    <property type="molecule type" value="Genomic_DNA"/>
</dbReference>
<evidence type="ECO:0000313" key="7">
    <source>
        <dbReference type="EMBL" id="MDP8567558.1"/>
    </source>
</evidence>
<keyword evidence="3 5" id="KW-1133">Transmembrane helix</keyword>
<accession>A0ABT9JSK4</accession>
<comment type="caution">
    <text evidence="7">The sequence shown here is derived from an EMBL/GenBank/DDBJ whole genome shotgun (WGS) entry which is preliminary data.</text>
</comment>
<evidence type="ECO:0000256" key="3">
    <source>
        <dbReference type="ARBA" id="ARBA00022989"/>
    </source>
</evidence>
<keyword evidence="2 5" id="KW-0812">Transmembrane</keyword>
<evidence type="ECO:0000256" key="4">
    <source>
        <dbReference type="ARBA" id="ARBA00023136"/>
    </source>
</evidence>
<keyword evidence="4 5" id="KW-0472">Membrane</keyword>
<dbReference type="Proteomes" id="UP001225906">
    <property type="component" value="Unassembled WGS sequence"/>
</dbReference>
<feature type="transmembrane region" description="Helical" evidence="5">
    <location>
        <begin position="46"/>
        <end position="67"/>
    </location>
</feature>
<dbReference type="RefSeq" id="WP_306389282.1">
    <property type="nucleotide sequence ID" value="NZ_JAVCAP010000014.1"/>
</dbReference>
<evidence type="ECO:0000259" key="6">
    <source>
        <dbReference type="Pfam" id="PF13664"/>
    </source>
</evidence>
<protein>
    <submittedName>
        <fullName evidence="7">DUF4149 domain-containing protein</fullName>
    </submittedName>
</protein>
<feature type="transmembrane region" description="Helical" evidence="5">
    <location>
        <begin position="125"/>
        <end position="148"/>
    </location>
</feature>
<dbReference type="Pfam" id="PF13664">
    <property type="entry name" value="DUF4149"/>
    <property type="match status" value="1"/>
</dbReference>
<evidence type="ECO:0000256" key="1">
    <source>
        <dbReference type="ARBA" id="ARBA00004370"/>
    </source>
</evidence>
<feature type="transmembrane region" description="Helical" evidence="5">
    <location>
        <begin position="82"/>
        <end position="104"/>
    </location>
</feature>
<evidence type="ECO:0000256" key="2">
    <source>
        <dbReference type="ARBA" id="ARBA00022692"/>
    </source>
</evidence>
<dbReference type="InterPro" id="IPR025423">
    <property type="entry name" value="TMEM205-like"/>
</dbReference>
<feature type="domain" description="TMEM205-like" evidence="6">
    <location>
        <begin position="15"/>
        <end position="110"/>
    </location>
</feature>
<organism evidence="7 8">
    <name type="scientific">Methylophilus aquaticus</name>
    <dbReference type="NCBI Taxonomy" id="1971610"/>
    <lineage>
        <taxon>Bacteria</taxon>
        <taxon>Pseudomonadati</taxon>
        <taxon>Pseudomonadota</taxon>
        <taxon>Betaproteobacteria</taxon>
        <taxon>Nitrosomonadales</taxon>
        <taxon>Methylophilaceae</taxon>
        <taxon>Methylophilus</taxon>
    </lineage>
</organism>
<sequence>MARNSGFSGLITPVAITLWVGALWMTAITASVLFRTLPDRQLAGLVAGKLFTIVSIIGMVCGLWLLLQRLAADGLSAFKQSLFWVLLVMWVLVLVGEFGIQPLLAQLKASALPNDVMQSVFANRFRTWHGVASIAYLLECLLGLWLVIKYS</sequence>
<name>A0ABT9JSK4_9PROT</name>
<evidence type="ECO:0000256" key="5">
    <source>
        <dbReference type="SAM" id="Phobius"/>
    </source>
</evidence>
<proteinExistence type="predicted"/>
<keyword evidence="8" id="KW-1185">Reference proteome</keyword>
<evidence type="ECO:0000313" key="8">
    <source>
        <dbReference type="Proteomes" id="UP001225906"/>
    </source>
</evidence>
<feature type="transmembrane region" description="Helical" evidence="5">
    <location>
        <begin position="6"/>
        <end position="34"/>
    </location>
</feature>